<feature type="domain" description="Pre-mRNA-splicing factor 3" evidence="2">
    <location>
        <begin position="3"/>
        <end position="76"/>
    </location>
</feature>
<dbReference type="Pfam" id="PF08572">
    <property type="entry name" value="PRP3"/>
    <property type="match status" value="1"/>
</dbReference>
<dbReference type="AlphaFoldDB" id="A0A392UQW7"/>
<feature type="compositionally biased region" description="Basic and acidic residues" evidence="1">
    <location>
        <begin position="66"/>
        <end position="77"/>
    </location>
</feature>
<protein>
    <submittedName>
        <fullName evidence="3">U4/U6 small nuclear ribonucleoprotein Prp3-like</fullName>
    </submittedName>
</protein>
<dbReference type="InterPro" id="IPR013881">
    <property type="entry name" value="Pre-mRNA_splic_Prp3_dom"/>
</dbReference>
<feature type="region of interest" description="Disordered" evidence="1">
    <location>
        <begin position="57"/>
        <end position="77"/>
    </location>
</feature>
<name>A0A392UQW7_9FABA</name>
<dbReference type="Proteomes" id="UP000265520">
    <property type="component" value="Unassembled WGS sequence"/>
</dbReference>
<evidence type="ECO:0000313" key="4">
    <source>
        <dbReference type="Proteomes" id="UP000265520"/>
    </source>
</evidence>
<dbReference type="GO" id="GO:0000398">
    <property type="term" value="P:mRNA splicing, via spliceosome"/>
    <property type="evidence" value="ECO:0007669"/>
    <property type="project" value="InterPro"/>
</dbReference>
<organism evidence="3 4">
    <name type="scientific">Trifolium medium</name>
    <dbReference type="NCBI Taxonomy" id="97028"/>
    <lineage>
        <taxon>Eukaryota</taxon>
        <taxon>Viridiplantae</taxon>
        <taxon>Streptophyta</taxon>
        <taxon>Embryophyta</taxon>
        <taxon>Tracheophyta</taxon>
        <taxon>Spermatophyta</taxon>
        <taxon>Magnoliopsida</taxon>
        <taxon>eudicotyledons</taxon>
        <taxon>Gunneridae</taxon>
        <taxon>Pentapetalae</taxon>
        <taxon>rosids</taxon>
        <taxon>fabids</taxon>
        <taxon>Fabales</taxon>
        <taxon>Fabaceae</taxon>
        <taxon>Papilionoideae</taxon>
        <taxon>50 kb inversion clade</taxon>
        <taxon>NPAAA clade</taxon>
        <taxon>Hologalegina</taxon>
        <taxon>IRL clade</taxon>
        <taxon>Trifolieae</taxon>
        <taxon>Trifolium</taxon>
    </lineage>
</organism>
<dbReference type="EMBL" id="LXQA010866087">
    <property type="protein sequence ID" value="MCI74710.1"/>
    <property type="molecule type" value="Genomic_DNA"/>
</dbReference>
<keyword evidence="3" id="KW-0687">Ribonucleoprotein</keyword>
<evidence type="ECO:0000256" key="1">
    <source>
        <dbReference type="SAM" id="MobiDB-lite"/>
    </source>
</evidence>
<sequence>EPAPPPPQPLKLTKQEQKKLKTQRRIAKQKERHEMIRQGVIELPKPKFKMNNVMKVPGTEATQDPTRLEKEVRNAAA</sequence>
<evidence type="ECO:0000259" key="2">
    <source>
        <dbReference type="Pfam" id="PF08572"/>
    </source>
</evidence>
<reference evidence="3 4" key="1">
    <citation type="journal article" date="2018" name="Front. Plant Sci.">
        <title>Red Clover (Trifolium pratense) and Zigzag Clover (T. medium) - A Picture of Genomic Similarities and Differences.</title>
        <authorList>
            <person name="Dluhosova J."/>
            <person name="Istvanek J."/>
            <person name="Nedelnik J."/>
            <person name="Repkova J."/>
        </authorList>
    </citation>
    <scope>NUCLEOTIDE SEQUENCE [LARGE SCALE GENOMIC DNA]</scope>
    <source>
        <strain evidence="4">cv. 10/8</strain>
        <tissue evidence="3">Leaf</tissue>
    </source>
</reference>
<feature type="non-terminal residue" evidence="3">
    <location>
        <position position="77"/>
    </location>
</feature>
<evidence type="ECO:0000313" key="3">
    <source>
        <dbReference type="EMBL" id="MCI74710.1"/>
    </source>
</evidence>
<dbReference type="PANTHER" id="PTHR14212">
    <property type="entry name" value="U4/U6-ASSOCIATED RNA SPLICING FACTOR-RELATED"/>
    <property type="match status" value="1"/>
</dbReference>
<dbReference type="InterPro" id="IPR027104">
    <property type="entry name" value="Prp3"/>
</dbReference>
<accession>A0A392UQW7</accession>
<dbReference type="GO" id="GO:0046540">
    <property type="term" value="C:U4/U6 x U5 tri-snRNP complex"/>
    <property type="evidence" value="ECO:0007669"/>
    <property type="project" value="InterPro"/>
</dbReference>
<keyword evidence="4" id="KW-1185">Reference proteome</keyword>
<dbReference type="PANTHER" id="PTHR14212:SF0">
    <property type="entry name" value="U4_U6 SMALL NUCLEAR RIBONUCLEOPROTEIN PRP3"/>
    <property type="match status" value="1"/>
</dbReference>
<proteinExistence type="predicted"/>
<feature type="non-terminal residue" evidence="3">
    <location>
        <position position="1"/>
    </location>
</feature>
<comment type="caution">
    <text evidence="3">The sequence shown here is derived from an EMBL/GenBank/DDBJ whole genome shotgun (WGS) entry which is preliminary data.</text>
</comment>